<dbReference type="Proteomes" id="UP000541444">
    <property type="component" value="Unassembled WGS sequence"/>
</dbReference>
<keyword evidence="2" id="KW-0808">Transferase</keyword>
<dbReference type="Pfam" id="PF00201">
    <property type="entry name" value="UDPGT"/>
    <property type="match status" value="1"/>
</dbReference>
<accession>A0A7J7NGM6</accession>
<dbReference type="GO" id="GO:0080043">
    <property type="term" value="F:quercetin 3-O-glucosyltransferase activity"/>
    <property type="evidence" value="ECO:0007669"/>
    <property type="project" value="TreeGrafter"/>
</dbReference>
<gene>
    <name evidence="3" type="ORF">GIB67_034940</name>
</gene>
<dbReference type="PANTHER" id="PTHR11926">
    <property type="entry name" value="GLUCOSYL/GLUCURONOSYL TRANSFERASES"/>
    <property type="match status" value="1"/>
</dbReference>
<dbReference type="AlphaFoldDB" id="A0A7J7NGM6"/>
<dbReference type="EMBL" id="JACGCM010000792">
    <property type="protein sequence ID" value="KAF6166389.1"/>
    <property type="molecule type" value="Genomic_DNA"/>
</dbReference>
<proteinExistence type="inferred from homology"/>
<evidence type="ECO:0008006" key="5">
    <source>
        <dbReference type="Google" id="ProtNLM"/>
    </source>
</evidence>
<protein>
    <recommendedName>
        <fullName evidence="5">Glycosyltransferase</fullName>
    </recommendedName>
</protein>
<name>A0A7J7NGM6_9MAGN</name>
<evidence type="ECO:0000256" key="1">
    <source>
        <dbReference type="ARBA" id="ARBA00009995"/>
    </source>
</evidence>
<dbReference type="CDD" id="cd03784">
    <property type="entry name" value="GT1_Gtf-like"/>
    <property type="match status" value="1"/>
</dbReference>
<dbReference type="Gene3D" id="3.40.50.2000">
    <property type="entry name" value="Glycogen Phosphorylase B"/>
    <property type="match status" value="3"/>
</dbReference>
<comment type="similarity">
    <text evidence="1">Belongs to the UDP-glycosyltransferase family.</text>
</comment>
<dbReference type="OrthoDB" id="5835829at2759"/>
<evidence type="ECO:0000313" key="3">
    <source>
        <dbReference type="EMBL" id="KAF6166389.1"/>
    </source>
</evidence>
<comment type="caution">
    <text evidence="3">The sequence shown here is derived from an EMBL/GenBank/DDBJ whole genome shotgun (WGS) entry which is preliminary data.</text>
</comment>
<dbReference type="SUPFAM" id="SSF53756">
    <property type="entry name" value="UDP-Glycosyltransferase/glycogen phosphorylase"/>
    <property type="match status" value="1"/>
</dbReference>
<dbReference type="FunFam" id="3.40.50.2000:FF:000060">
    <property type="entry name" value="Glycosyltransferase"/>
    <property type="match status" value="1"/>
</dbReference>
<keyword evidence="4" id="KW-1185">Reference proteome</keyword>
<dbReference type="InterPro" id="IPR002213">
    <property type="entry name" value="UDP_glucos_trans"/>
</dbReference>
<reference evidence="3 4" key="1">
    <citation type="journal article" date="2020" name="IScience">
        <title>Genome Sequencing of the Endangered Kingdonia uniflora (Circaeasteraceae, Ranunculales) Reveals Potential Mechanisms of Evolutionary Specialization.</title>
        <authorList>
            <person name="Sun Y."/>
            <person name="Deng T."/>
            <person name="Zhang A."/>
            <person name="Moore M.J."/>
            <person name="Landis J.B."/>
            <person name="Lin N."/>
            <person name="Zhang H."/>
            <person name="Zhang X."/>
            <person name="Huang J."/>
            <person name="Zhang X."/>
            <person name="Sun H."/>
            <person name="Wang H."/>
        </authorList>
    </citation>
    <scope>NUCLEOTIDE SEQUENCE [LARGE SCALE GENOMIC DNA]</scope>
    <source>
        <strain evidence="3">TB1705</strain>
        <tissue evidence="3">Leaf</tissue>
    </source>
</reference>
<evidence type="ECO:0000313" key="4">
    <source>
        <dbReference type="Proteomes" id="UP000541444"/>
    </source>
</evidence>
<sequence>MMVHNHHFLLATFPAQGHINPTLQFAKRLICIGAQITIATCLSAQHHMTNIPDGLTFAYFSDGYDDGFKPAEHDIQHYTSELKRRGPKTLTEVVLALANEQRPVTCLVYTLLLPWVAGVARECEYSFVIESFREQFDELVRDEAKIWVLVNTFDALELDALSVIKKFNLIGIGPLLPSAFLDGKDPTDTSFGSDLLSYSKDYIEWLETKEKLSVVYVSFGSLAVLEKHQMEEIARGLIQSGRPFLWVVRKPDGRVKGDEDVYQAVNNLKEEMKESLIVPWCSQVKVLAHHSIGCFVIHCGWNSTLESLVGGVPVVAFPQSSDQGTNAKLIQDVWKTGVRVQVNEKEKIVESEEL</sequence>
<dbReference type="PANTHER" id="PTHR11926:SF1534">
    <property type="entry name" value="GLYCOSYLTRANSFERASE"/>
    <property type="match status" value="1"/>
</dbReference>
<dbReference type="GO" id="GO:0080044">
    <property type="term" value="F:quercetin 7-O-glucosyltransferase activity"/>
    <property type="evidence" value="ECO:0007669"/>
    <property type="project" value="TreeGrafter"/>
</dbReference>
<evidence type="ECO:0000256" key="2">
    <source>
        <dbReference type="ARBA" id="ARBA00022679"/>
    </source>
</evidence>
<organism evidence="3 4">
    <name type="scientific">Kingdonia uniflora</name>
    <dbReference type="NCBI Taxonomy" id="39325"/>
    <lineage>
        <taxon>Eukaryota</taxon>
        <taxon>Viridiplantae</taxon>
        <taxon>Streptophyta</taxon>
        <taxon>Embryophyta</taxon>
        <taxon>Tracheophyta</taxon>
        <taxon>Spermatophyta</taxon>
        <taxon>Magnoliopsida</taxon>
        <taxon>Ranunculales</taxon>
        <taxon>Circaeasteraceae</taxon>
        <taxon>Kingdonia</taxon>
    </lineage>
</organism>